<evidence type="ECO:0000256" key="1">
    <source>
        <dbReference type="SAM" id="MobiDB-lite"/>
    </source>
</evidence>
<feature type="region of interest" description="Disordered" evidence="1">
    <location>
        <begin position="43"/>
        <end position="99"/>
    </location>
</feature>
<accession>A0ABX7QBV4</accession>
<name>A0ABX7QBV4_9FLAO</name>
<keyword evidence="3" id="KW-1185">Reference proteome</keyword>
<evidence type="ECO:0000313" key="2">
    <source>
        <dbReference type="EMBL" id="QSW88432.1"/>
    </source>
</evidence>
<proteinExistence type="predicted"/>
<dbReference type="Proteomes" id="UP000663440">
    <property type="component" value="Chromosome"/>
</dbReference>
<organism evidence="2 3">
    <name type="scientific">Flavobacterium endoglycinae</name>
    <dbReference type="NCBI Taxonomy" id="2816357"/>
    <lineage>
        <taxon>Bacteria</taxon>
        <taxon>Pseudomonadati</taxon>
        <taxon>Bacteroidota</taxon>
        <taxon>Flavobacteriia</taxon>
        <taxon>Flavobacteriales</taxon>
        <taxon>Flavobacteriaceae</taxon>
        <taxon>Flavobacterium</taxon>
    </lineage>
</organism>
<dbReference type="RefSeq" id="WP_207295635.1">
    <property type="nucleotide sequence ID" value="NZ_CP071448.1"/>
</dbReference>
<dbReference type="EMBL" id="CP071448">
    <property type="protein sequence ID" value="QSW88432.1"/>
    <property type="molecule type" value="Genomic_DNA"/>
</dbReference>
<evidence type="ECO:0000313" key="3">
    <source>
        <dbReference type="Proteomes" id="UP000663440"/>
    </source>
</evidence>
<sequence>MLSPVSIIPDIGLILSCLIINISIMENINNFSEEQLQKCPYHQMLNGKDNDRPIQNENTGGWGGIDPNDEDGTSPKRNENSGNDNSGGAGSTGSAAANS</sequence>
<reference evidence="2 3" key="1">
    <citation type="submission" date="2021-03" db="EMBL/GenBank/DDBJ databases">
        <title>Flavobacterium kribbensis sp. nov, an endophytic bacteria, isolated from soybean.</title>
        <authorList>
            <person name="Lee J."/>
            <person name="Seo J."/>
        </authorList>
    </citation>
    <scope>NUCLEOTIDE SEQUENCE [LARGE SCALE GENOMIC DNA]</scope>
    <source>
        <strain evidence="2 3">BB8</strain>
    </source>
</reference>
<protein>
    <submittedName>
        <fullName evidence="2">Uncharacterized protein</fullName>
    </submittedName>
</protein>
<gene>
    <name evidence="2" type="ORF">J0383_19525</name>
</gene>